<gene>
    <name evidence="1" type="ORF">AYI68_g3848</name>
</gene>
<name>A0A1R0GYQ2_9FUNG</name>
<evidence type="ECO:0000313" key="1">
    <source>
        <dbReference type="EMBL" id="OLY82042.1"/>
    </source>
</evidence>
<sequence length="261" mass="30933">MSDSLIYKEYRFSILGQYKTLKYEEDSFIIISGHITQGDIFRAIERENSFLVEHNNSLLFPLSYNSEVELVISDLDLEEIYNIKCGDLYLDIYANFSEFSQSTLYVQTYTDIEFIRTNKTLDYSSDYFDYISLNGVNLFDNSFNFLLIIDGRHELSSNDFIEESICVGSNEFYYSELFSFEMYDSKVFIKYGNFGYIGADESQLRIFPYINDNSVFLEKTDVKSVYKIRSYNEYFRLEFYKSSYMEFFGSSYGNNIQFYAY</sequence>
<dbReference type="OrthoDB" id="5751805at2759"/>
<proteinExistence type="predicted"/>
<dbReference type="AlphaFoldDB" id="A0A1R0GYQ2"/>
<keyword evidence="2" id="KW-1185">Reference proteome</keyword>
<evidence type="ECO:0000313" key="2">
    <source>
        <dbReference type="Proteomes" id="UP000187455"/>
    </source>
</evidence>
<accession>A0A1R0GYQ2</accession>
<protein>
    <submittedName>
        <fullName evidence="1">Uncharacterized protein</fullName>
    </submittedName>
</protein>
<dbReference type="Proteomes" id="UP000187455">
    <property type="component" value="Unassembled WGS sequence"/>
</dbReference>
<comment type="caution">
    <text evidence="1">The sequence shown here is derived from an EMBL/GenBank/DDBJ whole genome shotgun (WGS) entry which is preliminary data.</text>
</comment>
<reference evidence="1 2" key="1">
    <citation type="journal article" date="2016" name="Mol. Biol. Evol.">
        <title>Genome-Wide Survey of Gut Fungi (Harpellales) Reveals the First Horizontally Transferred Ubiquitin Gene from a Mosquito Host.</title>
        <authorList>
            <person name="Wang Y."/>
            <person name="White M.M."/>
            <person name="Kvist S."/>
            <person name="Moncalvo J.M."/>
        </authorList>
    </citation>
    <scope>NUCLEOTIDE SEQUENCE [LARGE SCALE GENOMIC DNA]</scope>
    <source>
        <strain evidence="1 2">ALG-7-W6</strain>
    </source>
</reference>
<dbReference type="EMBL" id="LSSL01001969">
    <property type="protein sequence ID" value="OLY82042.1"/>
    <property type="molecule type" value="Genomic_DNA"/>
</dbReference>
<organism evidence="1 2">
    <name type="scientific">Smittium mucronatum</name>
    <dbReference type="NCBI Taxonomy" id="133383"/>
    <lineage>
        <taxon>Eukaryota</taxon>
        <taxon>Fungi</taxon>
        <taxon>Fungi incertae sedis</taxon>
        <taxon>Zoopagomycota</taxon>
        <taxon>Kickxellomycotina</taxon>
        <taxon>Harpellomycetes</taxon>
        <taxon>Harpellales</taxon>
        <taxon>Legeriomycetaceae</taxon>
        <taxon>Smittium</taxon>
    </lineage>
</organism>